<dbReference type="Proteomes" id="UP000002274">
    <property type="component" value="Chromosome"/>
</dbReference>
<evidence type="ECO:0000313" key="2">
    <source>
        <dbReference type="EMBL" id="ABM78707.1"/>
    </source>
</evidence>
<dbReference type="RefSeq" id="WP_011826588.1">
    <property type="nucleotide sequence ID" value="NC_008820.1"/>
</dbReference>
<dbReference type="InterPro" id="IPR029063">
    <property type="entry name" value="SAM-dependent_MTases_sf"/>
</dbReference>
<dbReference type="EMBL" id="CP000554">
    <property type="protein sequence ID" value="ABM78707.1"/>
    <property type="molecule type" value="Genomic_DNA"/>
</dbReference>
<evidence type="ECO:0000313" key="3">
    <source>
        <dbReference type="Proteomes" id="UP000002274"/>
    </source>
</evidence>
<dbReference type="BioCyc" id="PMAR59922:G1G80-1708-MONOMER"/>
<dbReference type="Pfam" id="PF13649">
    <property type="entry name" value="Methyltransf_25"/>
    <property type="match status" value="1"/>
</dbReference>
<reference evidence="2 3" key="1">
    <citation type="journal article" date="2007" name="PLoS Genet.">
        <title>Patterns and implications of gene gain and loss in the evolution of Prochlorococcus.</title>
        <authorList>
            <person name="Kettler G.C."/>
            <person name="Martiny A.C."/>
            <person name="Huang K."/>
            <person name="Zucker J."/>
            <person name="Coleman M.L."/>
            <person name="Rodrigue S."/>
            <person name="Chen F."/>
            <person name="Lapidus A."/>
            <person name="Ferriera S."/>
            <person name="Johnson J."/>
            <person name="Steglich C."/>
            <person name="Church G.M."/>
            <person name="Richardson P."/>
            <person name="Chisholm S.W."/>
        </authorList>
    </citation>
    <scope>NUCLEOTIDE SEQUENCE [LARGE SCALE GENOMIC DNA]</scope>
    <source>
        <strain evidence="2 3">MIT 9303</strain>
    </source>
</reference>
<dbReference type="SUPFAM" id="SSF53335">
    <property type="entry name" value="S-adenosyl-L-methionine-dependent methyltransferases"/>
    <property type="match status" value="1"/>
</dbReference>
<sequence length="241" mass="26596">MNQQTSISSLDFDGDYGLQYRSSIRGSIAGYETFLELAASSVKSQCQKARHCLVIGPGAGEELTLLLQVLPKAQFTLVEPSEQMRSFCMKELEKINATARCSWIPSTLTKAREGLTAKSFDAVIALNLMHLFPPAEQIEAFDQLSSLVAPGGAMLLSSYSEDQNKLSNDLIVSIATERLRIRGLNEEQIKMILSARNQSVFSFDPINLPSNPKIKDLGVPLQIMQVGLIRMWLWIRASTGA</sequence>
<dbReference type="KEGG" id="pmf:P9303_19651"/>
<name>A2CB47_PROM3</name>
<dbReference type="InterPro" id="IPR041698">
    <property type="entry name" value="Methyltransf_25"/>
</dbReference>
<dbReference type="Gene3D" id="3.40.50.150">
    <property type="entry name" value="Vaccinia Virus protein VP39"/>
    <property type="match status" value="1"/>
</dbReference>
<evidence type="ECO:0000259" key="1">
    <source>
        <dbReference type="Pfam" id="PF13649"/>
    </source>
</evidence>
<protein>
    <recommendedName>
        <fullName evidence="1">Methyltransferase domain-containing protein</fullName>
    </recommendedName>
</protein>
<organism evidence="2 3">
    <name type="scientific">Prochlorococcus marinus (strain MIT 9303)</name>
    <dbReference type="NCBI Taxonomy" id="59922"/>
    <lineage>
        <taxon>Bacteria</taxon>
        <taxon>Bacillati</taxon>
        <taxon>Cyanobacteriota</taxon>
        <taxon>Cyanophyceae</taxon>
        <taxon>Synechococcales</taxon>
        <taxon>Prochlorococcaceae</taxon>
        <taxon>Prochlorococcus</taxon>
    </lineage>
</organism>
<accession>A2CB47</accession>
<dbReference type="AlphaFoldDB" id="A2CB47"/>
<feature type="domain" description="Methyltransferase" evidence="1">
    <location>
        <begin position="53"/>
        <end position="152"/>
    </location>
</feature>
<dbReference type="STRING" id="59922.P9303_19651"/>
<dbReference type="HOGENOM" id="CLU_1199320_0_0_3"/>
<proteinExistence type="predicted"/>
<gene>
    <name evidence="2" type="ordered locus">P9303_19651</name>
</gene>